<accession>A0A7W5DKH8</accession>
<protein>
    <submittedName>
        <fullName evidence="3">Selenocysteine lyase/cysteine desulfurase</fullName>
    </submittedName>
</protein>
<dbReference type="Proteomes" id="UP000563050">
    <property type="component" value="Unassembled WGS sequence"/>
</dbReference>
<dbReference type="PANTHER" id="PTHR43586:SF21">
    <property type="entry name" value="PYRIDOXAL PHOSPHATE (PLP)-DEPENDENT ASPARTATE AMINOTRANSFERASE SUPERFAMILY"/>
    <property type="match status" value="1"/>
</dbReference>
<dbReference type="InterPro" id="IPR015421">
    <property type="entry name" value="PyrdxlP-dep_Trfase_major"/>
</dbReference>
<dbReference type="InterPro" id="IPR015424">
    <property type="entry name" value="PyrdxlP-dep_Trfase"/>
</dbReference>
<feature type="domain" description="Aminotransferase class V" evidence="2">
    <location>
        <begin position="76"/>
        <end position="278"/>
    </location>
</feature>
<reference evidence="3 4" key="1">
    <citation type="submission" date="2020-08" db="EMBL/GenBank/DDBJ databases">
        <title>Genomic Encyclopedia of Type Strains, Phase III (KMG-III): the genomes of soil and plant-associated and newly described type strains.</title>
        <authorList>
            <person name="Whitman W."/>
        </authorList>
    </citation>
    <scope>NUCLEOTIDE SEQUENCE [LARGE SCALE GENOMIC DNA]</scope>
    <source>
        <strain evidence="3 4">CECT 7341</strain>
    </source>
</reference>
<dbReference type="InterPro" id="IPR000192">
    <property type="entry name" value="Aminotrans_V_dom"/>
</dbReference>
<dbReference type="InterPro" id="IPR015422">
    <property type="entry name" value="PyrdxlP-dep_Trfase_small"/>
</dbReference>
<evidence type="ECO:0000259" key="2">
    <source>
        <dbReference type="Pfam" id="PF00266"/>
    </source>
</evidence>
<keyword evidence="3" id="KW-0456">Lyase</keyword>
<name>A0A7W5DKH8_9GAMM</name>
<dbReference type="Pfam" id="PF00266">
    <property type="entry name" value="Aminotran_5"/>
    <property type="match status" value="2"/>
</dbReference>
<keyword evidence="4" id="KW-1185">Reference proteome</keyword>
<dbReference type="Gene3D" id="3.40.640.10">
    <property type="entry name" value="Type I PLP-dependent aspartate aminotransferase-like (Major domain)"/>
    <property type="match status" value="1"/>
</dbReference>
<evidence type="ECO:0000256" key="1">
    <source>
        <dbReference type="ARBA" id="ARBA00022898"/>
    </source>
</evidence>
<gene>
    <name evidence="3" type="ORF">FHR95_002190</name>
</gene>
<feature type="domain" description="Aminotransferase class V" evidence="2">
    <location>
        <begin position="368"/>
        <end position="454"/>
    </location>
</feature>
<dbReference type="GO" id="GO:0016829">
    <property type="term" value="F:lyase activity"/>
    <property type="evidence" value="ECO:0007669"/>
    <property type="project" value="UniProtKB-KW"/>
</dbReference>
<organism evidence="3 4">
    <name type="scientific">Halomonas fontilapidosi</name>
    <dbReference type="NCBI Taxonomy" id="616675"/>
    <lineage>
        <taxon>Bacteria</taxon>
        <taxon>Pseudomonadati</taxon>
        <taxon>Pseudomonadota</taxon>
        <taxon>Gammaproteobacteria</taxon>
        <taxon>Oceanospirillales</taxon>
        <taxon>Halomonadaceae</taxon>
        <taxon>Halomonas</taxon>
    </lineage>
</organism>
<comment type="caution">
    <text evidence="3">The sequence shown here is derived from an EMBL/GenBank/DDBJ whole genome shotgun (WGS) entry which is preliminary data.</text>
</comment>
<proteinExistence type="predicted"/>
<evidence type="ECO:0000313" key="4">
    <source>
        <dbReference type="Proteomes" id="UP000563050"/>
    </source>
</evidence>
<sequence>MATSKAPALILTAFSQTWAYLYLTLEIHNMTPKPTSLTTPMQSYPPEGAFLPKELLAQVRQRFLHVDICPYSGKRIFFENAGGSLTLASVVTRGAEVAGIPDNEHRDNPASRAMSEIVAAGREDLATFFGASSGVIFGGESGTECLFRVIRAAALSAEAGGSIVSSAVEHPATFDATAQWARRTERDWIEVPFDVDTGRVTAAHYADCVRPDTRIATILHTSPVTGMSMDIAEIAQAIRAVAPECMIIVDGIQHAPHGFLAVDEYGVDAYVISPYKAYCRFNNGYAWLSSRLSVVEHDRLSGKPADAWELGSRDPSALVGVSMMVDYLDWLGTHFADVASRRARLLAAGQAMQAHERALVYRLLHGGMTLPGLCDYPGLHLIGPADAPQREGVVSFAVEGVDAKHIVAELGERGIRVHARSDDVFSGNILRPLGLKAVTRISLAHYNSTEEIDACLGALAEVLPRP</sequence>
<dbReference type="PANTHER" id="PTHR43586">
    <property type="entry name" value="CYSTEINE DESULFURASE"/>
    <property type="match status" value="1"/>
</dbReference>
<dbReference type="SUPFAM" id="SSF53383">
    <property type="entry name" value="PLP-dependent transferases"/>
    <property type="match status" value="1"/>
</dbReference>
<dbReference type="AlphaFoldDB" id="A0A7W5DKH8"/>
<keyword evidence="1" id="KW-0663">Pyridoxal phosphate</keyword>
<dbReference type="EMBL" id="JACHXQ010000006">
    <property type="protein sequence ID" value="MBB3184617.1"/>
    <property type="molecule type" value="Genomic_DNA"/>
</dbReference>
<evidence type="ECO:0000313" key="3">
    <source>
        <dbReference type="EMBL" id="MBB3184617.1"/>
    </source>
</evidence>
<dbReference type="Gene3D" id="3.90.1150.10">
    <property type="entry name" value="Aspartate Aminotransferase, domain 1"/>
    <property type="match status" value="1"/>
</dbReference>